<dbReference type="EMBL" id="CP000616">
    <property type="protein sequence ID" value="ABO58570.1"/>
    <property type="molecule type" value="Genomic_DNA"/>
</dbReference>
<reference evidence="2" key="1">
    <citation type="submission" date="2007-03" db="EMBL/GenBank/DDBJ databases">
        <title>Complete sequence of chromosome 3 of Burkholderia vietnamiensis G4.</title>
        <authorList>
            <consortium name="US DOE Joint Genome Institute"/>
            <person name="Copeland A."/>
            <person name="Lucas S."/>
            <person name="Lapidus A."/>
            <person name="Barry K."/>
            <person name="Detter J.C."/>
            <person name="Glavina del Rio T."/>
            <person name="Hammon N."/>
            <person name="Israni S."/>
            <person name="Dalin E."/>
            <person name="Tice H."/>
            <person name="Pitluck S."/>
            <person name="Chain P."/>
            <person name="Malfatti S."/>
            <person name="Shin M."/>
            <person name="Vergez L."/>
            <person name="Schmutz J."/>
            <person name="Larimer F."/>
            <person name="Land M."/>
            <person name="Hauser L."/>
            <person name="Kyrpides N."/>
            <person name="Tiedje J."/>
            <person name="Richardson P."/>
        </authorList>
    </citation>
    <scope>NUCLEOTIDE SEQUENCE [LARGE SCALE GENOMIC DNA]</scope>
    <source>
        <strain evidence="2">G4 / LMG 22486</strain>
    </source>
</reference>
<evidence type="ECO:0000313" key="1">
    <source>
        <dbReference type="EMBL" id="ABO58570.1"/>
    </source>
</evidence>
<dbReference type="KEGG" id="bvi:Bcep1808_5632"/>
<dbReference type="Proteomes" id="UP000002287">
    <property type="component" value="Chromosome 3"/>
</dbReference>
<dbReference type="HOGENOM" id="CLU_2178948_0_0_4"/>
<sequence>MQPSIHNVGERAGSIESGDCSQRLEVLLDSIARTCGIAVERARPVEVDDGGPAPIRLGNKTIKQIRKLRHVLAIDTVLNYDEVLVKLSAISEARNCMVHSAGRVPGALT</sequence>
<protein>
    <submittedName>
        <fullName evidence="1">Uncharacterized protein</fullName>
    </submittedName>
</protein>
<name>A4JQL7_BURVG</name>
<proteinExistence type="predicted"/>
<evidence type="ECO:0000313" key="2">
    <source>
        <dbReference type="Proteomes" id="UP000002287"/>
    </source>
</evidence>
<gene>
    <name evidence="1" type="ordered locus">Bcep1808_5632</name>
</gene>
<dbReference type="AlphaFoldDB" id="A4JQL7"/>
<accession>A4JQL7</accession>
<organism evidence="1 2">
    <name type="scientific">Burkholderia vietnamiensis (strain G4 / LMG 22486)</name>
    <name type="common">Burkholderia cepacia (strain R1808)</name>
    <dbReference type="NCBI Taxonomy" id="269482"/>
    <lineage>
        <taxon>Bacteria</taxon>
        <taxon>Pseudomonadati</taxon>
        <taxon>Pseudomonadota</taxon>
        <taxon>Betaproteobacteria</taxon>
        <taxon>Burkholderiales</taxon>
        <taxon>Burkholderiaceae</taxon>
        <taxon>Burkholderia</taxon>
        <taxon>Burkholderia cepacia complex</taxon>
    </lineage>
</organism>